<dbReference type="SMART" id="SM00252">
    <property type="entry name" value="SH2"/>
    <property type="match status" value="1"/>
</dbReference>
<dbReference type="InterPro" id="IPR000980">
    <property type="entry name" value="SH2"/>
</dbReference>
<keyword evidence="5" id="KW-1185">Reference proteome</keyword>
<dbReference type="PANTHER" id="PTHR15127:SF32">
    <property type="entry name" value="HEAVYWEIGHT, ISOFORM A"/>
    <property type="match status" value="1"/>
</dbReference>
<accession>A0A914CA27</accession>
<dbReference type="WBParaSite" id="ACRNAN_Path_698.g2623.t1">
    <property type="protein sequence ID" value="ACRNAN_Path_698.g2623.t1"/>
    <property type="gene ID" value="ACRNAN_Path_698.g2623"/>
</dbReference>
<dbReference type="InterPro" id="IPR036860">
    <property type="entry name" value="SH2_dom_sf"/>
</dbReference>
<evidence type="ECO:0000256" key="2">
    <source>
        <dbReference type="PROSITE-ProRule" id="PRU00191"/>
    </source>
</evidence>
<dbReference type="PROSITE" id="PS50001">
    <property type="entry name" value="SH2"/>
    <property type="match status" value="1"/>
</dbReference>
<dbReference type="SUPFAM" id="SSF55550">
    <property type="entry name" value="SH2 domain"/>
    <property type="match status" value="1"/>
</dbReference>
<dbReference type="AlphaFoldDB" id="A0A914CA27"/>
<feature type="region of interest" description="Disordered" evidence="3">
    <location>
        <begin position="22"/>
        <end position="43"/>
    </location>
</feature>
<feature type="compositionally biased region" description="Low complexity" evidence="3">
    <location>
        <begin position="97"/>
        <end position="109"/>
    </location>
</feature>
<keyword evidence="1 2" id="KW-0727">SH2 domain</keyword>
<dbReference type="Proteomes" id="UP000887540">
    <property type="component" value="Unplaced"/>
</dbReference>
<feature type="domain" description="SH2" evidence="4">
    <location>
        <begin position="170"/>
        <end position="262"/>
    </location>
</feature>
<evidence type="ECO:0000259" key="4">
    <source>
        <dbReference type="PROSITE" id="PS50001"/>
    </source>
</evidence>
<organism evidence="5 6">
    <name type="scientific">Acrobeloides nanus</name>
    <dbReference type="NCBI Taxonomy" id="290746"/>
    <lineage>
        <taxon>Eukaryota</taxon>
        <taxon>Metazoa</taxon>
        <taxon>Ecdysozoa</taxon>
        <taxon>Nematoda</taxon>
        <taxon>Chromadorea</taxon>
        <taxon>Rhabditida</taxon>
        <taxon>Tylenchina</taxon>
        <taxon>Cephalobomorpha</taxon>
        <taxon>Cephaloboidea</taxon>
        <taxon>Cephalobidae</taxon>
        <taxon>Acrobeloides</taxon>
    </lineage>
</organism>
<sequence>MDEAHYDTPWEFKNRGFAALRQRPHSTASPTAETVTSPTKFKNNHTLNSIERSENASVSPPRSISNHQIAQVLHSPTLDQTPRQPLINVKRTHFPVTASTSSSVNSTPLVEHRRRRSEKVEDSRKINERKLELNYPHVRNHSYGVELEPIDKHRGMSQNKGRYKYDDSQLVHDTSLSRVEAEKLLSHHQIGVFLVRLREEGNLALSLKASDGVLHIKLEEREGRWVLGEGPSFSSISSCIRYYRKTELPIRGAEHILLRYPIMTPVKLN</sequence>
<feature type="region of interest" description="Disordered" evidence="3">
    <location>
        <begin position="97"/>
        <end position="123"/>
    </location>
</feature>
<dbReference type="GO" id="GO:0001784">
    <property type="term" value="F:phosphotyrosine residue binding"/>
    <property type="evidence" value="ECO:0007669"/>
    <property type="project" value="TreeGrafter"/>
</dbReference>
<dbReference type="Gene3D" id="3.30.505.10">
    <property type="entry name" value="SH2 domain"/>
    <property type="match status" value="1"/>
</dbReference>
<dbReference type="InterPro" id="IPR051846">
    <property type="entry name" value="SH2_domain_adapters"/>
</dbReference>
<dbReference type="Pfam" id="PF00017">
    <property type="entry name" value="SH2"/>
    <property type="match status" value="1"/>
</dbReference>
<name>A0A914CA27_9BILA</name>
<protein>
    <submittedName>
        <fullName evidence="6">SH2 domain-containing protein</fullName>
    </submittedName>
</protein>
<dbReference type="PANTHER" id="PTHR15127">
    <property type="entry name" value="HEAVYWEIGHT, ISOFORM A"/>
    <property type="match status" value="1"/>
</dbReference>
<evidence type="ECO:0000313" key="6">
    <source>
        <dbReference type="WBParaSite" id="ACRNAN_Path_698.g2623.t1"/>
    </source>
</evidence>
<reference evidence="6" key="1">
    <citation type="submission" date="2022-11" db="UniProtKB">
        <authorList>
            <consortium name="WormBaseParasite"/>
        </authorList>
    </citation>
    <scope>IDENTIFICATION</scope>
</reference>
<evidence type="ECO:0000313" key="5">
    <source>
        <dbReference type="Proteomes" id="UP000887540"/>
    </source>
</evidence>
<evidence type="ECO:0000256" key="1">
    <source>
        <dbReference type="ARBA" id="ARBA00022999"/>
    </source>
</evidence>
<evidence type="ECO:0000256" key="3">
    <source>
        <dbReference type="SAM" id="MobiDB-lite"/>
    </source>
</evidence>
<feature type="compositionally biased region" description="Polar residues" evidence="3">
    <location>
        <begin position="25"/>
        <end position="43"/>
    </location>
</feature>
<proteinExistence type="predicted"/>